<feature type="region of interest" description="Disordered" evidence="2">
    <location>
        <begin position="714"/>
        <end position="751"/>
    </location>
</feature>
<dbReference type="Gene3D" id="3.50.50.60">
    <property type="entry name" value="FAD/NAD(P)-binding domain"/>
    <property type="match status" value="2"/>
</dbReference>
<comment type="caution">
    <text evidence="3">The sequence shown here is derived from an EMBL/GenBank/DDBJ whole genome shotgun (WGS) entry which is preliminary data.</text>
</comment>
<organism evidence="3 4">
    <name type="scientific">Volvox africanus</name>
    <dbReference type="NCBI Taxonomy" id="51714"/>
    <lineage>
        <taxon>Eukaryota</taxon>
        <taxon>Viridiplantae</taxon>
        <taxon>Chlorophyta</taxon>
        <taxon>core chlorophytes</taxon>
        <taxon>Chlorophyceae</taxon>
        <taxon>CS clade</taxon>
        <taxon>Chlamydomonadales</taxon>
        <taxon>Volvocaceae</taxon>
        <taxon>Volvox</taxon>
    </lineage>
</organism>
<dbReference type="PRINTS" id="PR00891">
    <property type="entry name" value="RABGDIREP"/>
</dbReference>
<dbReference type="InterPro" id="IPR036188">
    <property type="entry name" value="FAD/NAD-bd_sf"/>
</dbReference>
<gene>
    <name evidence="3" type="ORF">VaNZ11_013089</name>
</gene>
<dbReference type="Gene3D" id="3.30.519.10">
    <property type="entry name" value="Guanine Nucleotide Dissociation Inhibitor, domain 2"/>
    <property type="match status" value="1"/>
</dbReference>
<feature type="region of interest" description="Disordered" evidence="2">
    <location>
        <begin position="368"/>
        <end position="395"/>
    </location>
</feature>
<protein>
    <recommendedName>
        <fullName evidence="5">Rab proteins geranylgeranyltransferase component A</fullName>
    </recommendedName>
</protein>
<evidence type="ECO:0000313" key="4">
    <source>
        <dbReference type="Proteomes" id="UP001165090"/>
    </source>
</evidence>
<dbReference type="PANTHER" id="PTHR11787">
    <property type="entry name" value="RAB GDP-DISSOCIATION INHIBITOR"/>
    <property type="match status" value="1"/>
</dbReference>
<feature type="compositionally biased region" description="Low complexity" evidence="2">
    <location>
        <begin position="571"/>
        <end position="587"/>
    </location>
</feature>
<feature type="compositionally biased region" description="Low complexity" evidence="2">
    <location>
        <begin position="618"/>
        <end position="631"/>
    </location>
</feature>
<feature type="region of interest" description="Disordered" evidence="2">
    <location>
        <begin position="562"/>
        <end position="587"/>
    </location>
</feature>
<evidence type="ECO:0008006" key="5">
    <source>
        <dbReference type="Google" id="ProtNLM"/>
    </source>
</evidence>
<dbReference type="EMBL" id="BSDZ01000080">
    <property type="protein sequence ID" value="GLI68615.1"/>
    <property type="molecule type" value="Genomic_DNA"/>
</dbReference>
<feature type="compositionally biased region" description="Acidic residues" evidence="2">
    <location>
        <begin position="723"/>
        <end position="734"/>
    </location>
</feature>
<proteinExistence type="inferred from homology"/>
<reference evidence="3 4" key="1">
    <citation type="journal article" date="2023" name="IScience">
        <title>Expanded male sex-determining region conserved during the evolution of homothallism in the green alga Volvox.</title>
        <authorList>
            <person name="Yamamoto K."/>
            <person name="Matsuzaki R."/>
            <person name="Mahakham W."/>
            <person name="Heman W."/>
            <person name="Sekimoto H."/>
            <person name="Kawachi M."/>
            <person name="Minakuchi Y."/>
            <person name="Toyoda A."/>
            <person name="Nozaki H."/>
        </authorList>
    </citation>
    <scope>NUCLEOTIDE SEQUENCE [LARGE SCALE GENOMIC DNA]</scope>
    <source>
        <strain evidence="3 4">NIES-4468</strain>
    </source>
</reference>
<dbReference type="PANTHER" id="PTHR11787:SF4">
    <property type="entry name" value="CHM, RAB ESCORT PROTEIN 1"/>
    <property type="match status" value="1"/>
</dbReference>
<dbReference type="InterPro" id="IPR018203">
    <property type="entry name" value="GDP_dissociation_inhibitor"/>
</dbReference>
<keyword evidence="4" id="KW-1185">Reference proteome</keyword>
<feature type="region of interest" description="Disordered" evidence="2">
    <location>
        <begin position="607"/>
        <end position="636"/>
    </location>
</feature>
<feature type="region of interest" description="Disordered" evidence="2">
    <location>
        <begin position="66"/>
        <end position="103"/>
    </location>
</feature>
<dbReference type="SUPFAM" id="SSF51905">
    <property type="entry name" value="FAD/NAD(P)-binding domain"/>
    <property type="match status" value="1"/>
</dbReference>
<comment type="similarity">
    <text evidence="1">Belongs to the Rab GDI family.</text>
</comment>
<dbReference type="Pfam" id="PF00996">
    <property type="entry name" value="GDI"/>
    <property type="match status" value="3"/>
</dbReference>
<dbReference type="SUPFAM" id="SSF54373">
    <property type="entry name" value="FAD-linked reductases, C-terminal domain"/>
    <property type="match status" value="1"/>
</dbReference>
<name>A0ABQ5SGG7_9CHLO</name>
<accession>A0ABQ5SGG7</accession>
<evidence type="ECO:0000256" key="1">
    <source>
        <dbReference type="ARBA" id="ARBA00005593"/>
    </source>
</evidence>
<evidence type="ECO:0000256" key="2">
    <source>
        <dbReference type="SAM" id="MobiDB-lite"/>
    </source>
</evidence>
<evidence type="ECO:0000313" key="3">
    <source>
        <dbReference type="EMBL" id="GLI68615.1"/>
    </source>
</evidence>
<dbReference type="Proteomes" id="UP001165090">
    <property type="component" value="Unassembled WGS sequence"/>
</dbReference>
<sequence length="767" mass="77964">MAWTITPSTFDVIVIGSGLPECLVAASLLKAGRDVLIIDAVDTYGTDFASFTPAALDDAIVQQQQQPISHDAAVPETSRHASAPVPRGEEHEHSLPECSSVSEPLPPGCRLLRLRQRALPVSNIHAFAASGERGGPGDQRGYILDLVPKLVYQSEPLVDLLVRCRCHHYLEFKAVEGSYILQDGVIHPVPAGRADIFRDRRLSLSDKRVLMRFIQGCVEARGGQGHLKEVLASSQPLAQILAAEGLSPRLRQVILYGIAMCDSDQEPPPAAVAADNGITAAAAAAATGGVMTGASGGAALDLFTSSQGRFGHEGAFMVPSYGSGSVAEAFVRLCAVHGAVTVLRQPVQALLVTDVEEAVAAVAAASDDGAGSASSHNGGGGDDANPSNGGDRGVASSTAAATAACSCVGIVTAAGQVVRCKTVVAGTGTISCLEGGLSPSAPPPPYVSRAIVVLDGPLLPASAPHGSAAQSQSVPKSLLTLVVPPRSGGLAMVSDTAAAPWAAGGRTGIGNPHPVRVLQEGASTCVCPAGRFLLYLSTPATSSSSYDDLWNTLATLTDTTGLREVRNPGCPSASATPSASNTGTAAANIDTSTSTKIITDGDDDNSCAVLNTTDSHPATDSPATSSSSPTPRTRPRALRAWFYRQPVRHRVVPAIAGAAAGGTAESLADQLPVGVLQLPGPDGGLAGYSQVLEATEAAYRAAFPGAQWLAEVTFGGHGAGGGEGDEQEEEDSDGDNGGGGPAPALGDAEEDAAIDELTAALARLQGA</sequence>